<accession>A0A4Q9WDW8</accession>
<dbReference type="FunFam" id="1.10.3470.10:FF:000001">
    <property type="entry name" value="Vitamin B12 ABC transporter permease BtuC"/>
    <property type="match status" value="1"/>
</dbReference>
<evidence type="ECO:0000256" key="7">
    <source>
        <dbReference type="ARBA" id="ARBA00022989"/>
    </source>
</evidence>
<evidence type="ECO:0000256" key="6">
    <source>
        <dbReference type="ARBA" id="ARBA00022692"/>
    </source>
</evidence>
<evidence type="ECO:0000256" key="3">
    <source>
        <dbReference type="ARBA" id="ARBA00018524"/>
    </source>
</evidence>
<dbReference type="InterPro" id="IPR000522">
    <property type="entry name" value="ABC_transptr_permease_BtuC"/>
</dbReference>
<feature type="transmembrane region" description="Helical" evidence="13">
    <location>
        <begin position="113"/>
        <end position="134"/>
    </location>
</feature>
<dbReference type="GeneID" id="58090835"/>
<comment type="subcellular location">
    <subcellularLocation>
        <location evidence="1">Cell membrane</location>
        <topology evidence="1">Multi-pass membrane protein</topology>
    </subcellularLocation>
</comment>
<dbReference type="EMBL" id="SCHB01000003">
    <property type="protein sequence ID" value="TBW72507.1"/>
    <property type="molecule type" value="Genomic_DNA"/>
</dbReference>
<protein>
    <recommendedName>
        <fullName evidence="3">Probable heme-iron transport system permease protein IsdF</fullName>
    </recommendedName>
    <alternativeName>
        <fullName evidence="12">Iron-regulated surface determinant protein F</fullName>
    </alternativeName>
    <alternativeName>
        <fullName evidence="11">Staphylococcal iron-regulated protein G</fullName>
    </alternativeName>
</protein>
<keyword evidence="8" id="KW-0408">Iron</keyword>
<feature type="transmembrane region" description="Helical" evidence="13">
    <location>
        <begin position="59"/>
        <end position="80"/>
    </location>
</feature>
<evidence type="ECO:0000256" key="5">
    <source>
        <dbReference type="ARBA" id="ARBA00022475"/>
    </source>
</evidence>
<feature type="transmembrane region" description="Helical" evidence="13">
    <location>
        <begin position="266"/>
        <end position="284"/>
    </location>
</feature>
<feature type="transmembrane region" description="Helical" evidence="13">
    <location>
        <begin position="181"/>
        <end position="199"/>
    </location>
</feature>
<keyword evidence="9 13" id="KW-0472">Membrane</keyword>
<evidence type="ECO:0000256" key="13">
    <source>
        <dbReference type="SAM" id="Phobius"/>
    </source>
</evidence>
<dbReference type="Proteomes" id="UP000293637">
    <property type="component" value="Unassembled WGS sequence"/>
</dbReference>
<dbReference type="SUPFAM" id="SSF81345">
    <property type="entry name" value="ABC transporter involved in vitamin B12 uptake, BtuC"/>
    <property type="match status" value="1"/>
</dbReference>
<keyword evidence="6 13" id="KW-0812">Transmembrane</keyword>
<evidence type="ECO:0000256" key="11">
    <source>
        <dbReference type="ARBA" id="ARBA00031149"/>
    </source>
</evidence>
<reference evidence="14 15" key="1">
    <citation type="journal article" date="2019" name="Sci. Transl. Med.">
        <title>Quorum sensing between bacterial species on the skin protects against epidermal injury in atopic dermatitis.</title>
        <authorList>
            <person name="Williams M.R."/>
        </authorList>
    </citation>
    <scope>NUCLEOTIDE SEQUENCE [LARGE SCALE GENOMIC DNA]</scope>
    <source>
        <strain evidence="14 15">E7</strain>
    </source>
</reference>
<evidence type="ECO:0000256" key="8">
    <source>
        <dbReference type="ARBA" id="ARBA00023004"/>
    </source>
</evidence>
<feature type="transmembrane region" description="Helical" evidence="13">
    <location>
        <begin position="141"/>
        <end position="161"/>
    </location>
</feature>
<evidence type="ECO:0000256" key="2">
    <source>
        <dbReference type="ARBA" id="ARBA00007935"/>
    </source>
</evidence>
<gene>
    <name evidence="14" type="ORF">EQ812_05915</name>
</gene>
<comment type="caution">
    <text evidence="14">The sequence shown here is derived from an EMBL/GenBank/DDBJ whole genome shotgun (WGS) entry which is preliminary data.</text>
</comment>
<evidence type="ECO:0000256" key="4">
    <source>
        <dbReference type="ARBA" id="ARBA00022448"/>
    </source>
</evidence>
<dbReference type="PANTHER" id="PTHR30472">
    <property type="entry name" value="FERRIC ENTEROBACTIN TRANSPORT SYSTEM PERMEASE PROTEIN"/>
    <property type="match status" value="1"/>
</dbReference>
<dbReference type="Pfam" id="PF01032">
    <property type="entry name" value="FecCD"/>
    <property type="match status" value="1"/>
</dbReference>
<dbReference type="RefSeq" id="WP_002491948.1">
    <property type="nucleotide sequence ID" value="NZ_AP021848.1"/>
</dbReference>
<keyword evidence="4" id="KW-0813">Transport</keyword>
<evidence type="ECO:0000313" key="15">
    <source>
        <dbReference type="Proteomes" id="UP000293637"/>
    </source>
</evidence>
<feature type="transmembrane region" description="Helical" evidence="13">
    <location>
        <begin position="296"/>
        <end position="317"/>
    </location>
</feature>
<dbReference type="PANTHER" id="PTHR30472:SF21">
    <property type="entry name" value="HEME-IRON TRANSPORT SYSTEM PERMEASE PROTEIN ISDF-RELATED"/>
    <property type="match status" value="1"/>
</dbReference>
<sequence>MKKHPAFLMVIMLALLIVTTYVAVVVGKIPISFDQVMTKVTTGSEQHVDAVIDLRFPRIFIALFVGAILAVSGALLQAVLQNPLAEANILGVSSGALVVRSLVLLLFPGLYFYAPFLSFIGGVIPFMVLFVLIAKYKLAPVRMILVGVALYAMLNGILELLAQDPFMKIPQGLTMKTWNDVYIVAITAIIGITLALILAQKTNLLAFDEKQANNIGFNITKYRLMIGLVAVFLASGATAIVGQMAFVGLIVPHIVRRCIGSNYKKVLPYSAMMGAWLVLLADIIGRTSHPPLEIPANVLTMMLGGPILIYMICKGAVSHAHRTS</sequence>
<evidence type="ECO:0000313" key="14">
    <source>
        <dbReference type="EMBL" id="TBW72507.1"/>
    </source>
</evidence>
<organism evidence="14 15">
    <name type="scientific">Staphylococcus lugdunensis</name>
    <dbReference type="NCBI Taxonomy" id="28035"/>
    <lineage>
        <taxon>Bacteria</taxon>
        <taxon>Bacillati</taxon>
        <taxon>Bacillota</taxon>
        <taxon>Bacilli</taxon>
        <taxon>Bacillales</taxon>
        <taxon>Staphylococcaceae</taxon>
        <taxon>Staphylococcus</taxon>
    </lineage>
</organism>
<proteinExistence type="inferred from homology"/>
<name>A0A4Q9WDW8_STALU</name>
<dbReference type="CDD" id="cd06550">
    <property type="entry name" value="TM_ABC_iron-siderophores_like"/>
    <property type="match status" value="1"/>
</dbReference>
<evidence type="ECO:0000256" key="12">
    <source>
        <dbReference type="ARBA" id="ARBA00031465"/>
    </source>
</evidence>
<evidence type="ECO:0000256" key="10">
    <source>
        <dbReference type="ARBA" id="ARBA00025320"/>
    </source>
</evidence>
<comment type="similarity">
    <text evidence="2">Belongs to the binding-protein-dependent transport system permease family. FecCD subfamily.</text>
</comment>
<dbReference type="GO" id="GO:0033214">
    <property type="term" value="P:siderophore-iron import into cell"/>
    <property type="evidence" value="ECO:0007669"/>
    <property type="project" value="TreeGrafter"/>
</dbReference>
<feature type="transmembrane region" description="Helical" evidence="13">
    <location>
        <begin position="7"/>
        <end position="31"/>
    </location>
</feature>
<dbReference type="GO" id="GO:0005886">
    <property type="term" value="C:plasma membrane"/>
    <property type="evidence" value="ECO:0007669"/>
    <property type="project" value="UniProtKB-SubCell"/>
</dbReference>
<dbReference type="InterPro" id="IPR037294">
    <property type="entry name" value="ABC_BtuC-like"/>
</dbReference>
<keyword evidence="5" id="KW-1003">Cell membrane</keyword>
<dbReference type="Gene3D" id="1.10.3470.10">
    <property type="entry name" value="ABC transporter involved in vitamin B12 uptake, BtuC"/>
    <property type="match status" value="1"/>
</dbReference>
<dbReference type="AlphaFoldDB" id="A0A4Q9WDW8"/>
<evidence type="ECO:0000256" key="1">
    <source>
        <dbReference type="ARBA" id="ARBA00004651"/>
    </source>
</evidence>
<evidence type="ECO:0000256" key="9">
    <source>
        <dbReference type="ARBA" id="ARBA00023136"/>
    </source>
</evidence>
<comment type="function">
    <text evidence="10">Part of the binding-protein-dependent transport system for heme-iron. Responsible for the translocation of the substrate across the membrane.</text>
</comment>
<dbReference type="GO" id="GO:0022857">
    <property type="term" value="F:transmembrane transporter activity"/>
    <property type="evidence" value="ECO:0007669"/>
    <property type="project" value="InterPro"/>
</dbReference>
<feature type="transmembrane region" description="Helical" evidence="13">
    <location>
        <begin position="224"/>
        <end position="246"/>
    </location>
</feature>
<keyword evidence="7 13" id="KW-1133">Transmembrane helix</keyword>